<dbReference type="InterPro" id="IPR036259">
    <property type="entry name" value="MFS_trans_sf"/>
</dbReference>
<evidence type="ECO:0000256" key="3">
    <source>
        <dbReference type="ARBA" id="ARBA00022692"/>
    </source>
</evidence>
<accession>A0A923MSB6</accession>
<feature type="transmembrane region" description="Helical" evidence="6">
    <location>
        <begin position="79"/>
        <end position="99"/>
    </location>
</feature>
<dbReference type="InterPro" id="IPR050189">
    <property type="entry name" value="MFS_Efflux_Transporters"/>
</dbReference>
<dbReference type="EMBL" id="JACORT010000004">
    <property type="protein sequence ID" value="MBC5783689.1"/>
    <property type="molecule type" value="Genomic_DNA"/>
</dbReference>
<evidence type="ECO:0000256" key="1">
    <source>
        <dbReference type="ARBA" id="ARBA00004651"/>
    </source>
</evidence>
<evidence type="ECO:0000313" key="9">
    <source>
        <dbReference type="Proteomes" id="UP000608513"/>
    </source>
</evidence>
<proteinExistence type="predicted"/>
<feature type="transmembrane region" description="Helical" evidence="6">
    <location>
        <begin position="367"/>
        <end position="386"/>
    </location>
</feature>
<dbReference type="InterPro" id="IPR020846">
    <property type="entry name" value="MFS_dom"/>
</dbReference>
<reference evidence="8" key="1">
    <citation type="submission" date="2020-08" db="EMBL/GenBank/DDBJ databases">
        <title>Ramlibacter sp. USB13 16S ribosomal RNA gene genome sequencing and assembly.</title>
        <authorList>
            <person name="Kang M."/>
        </authorList>
    </citation>
    <scope>NUCLEOTIDE SEQUENCE</scope>
    <source>
        <strain evidence="8">USB13</strain>
    </source>
</reference>
<dbReference type="GO" id="GO:0022857">
    <property type="term" value="F:transmembrane transporter activity"/>
    <property type="evidence" value="ECO:0007669"/>
    <property type="project" value="InterPro"/>
</dbReference>
<dbReference type="RefSeq" id="WP_187076433.1">
    <property type="nucleotide sequence ID" value="NZ_JACORT010000004.1"/>
</dbReference>
<dbReference type="PRINTS" id="PR01035">
    <property type="entry name" value="TCRTETA"/>
</dbReference>
<gene>
    <name evidence="8" type="ORF">H8N03_12095</name>
</gene>
<dbReference type="SUPFAM" id="SSF103473">
    <property type="entry name" value="MFS general substrate transporter"/>
    <property type="match status" value="1"/>
</dbReference>
<dbReference type="Pfam" id="PF07690">
    <property type="entry name" value="MFS_1"/>
    <property type="match status" value="1"/>
</dbReference>
<dbReference type="InterPro" id="IPR011701">
    <property type="entry name" value="MFS"/>
</dbReference>
<feature type="transmembrane region" description="Helical" evidence="6">
    <location>
        <begin position="139"/>
        <end position="161"/>
    </location>
</feature>
<organism evidence="8 9">
    <name type="scientific">Ramlibacter cellulosilyticus</name>
    <dbReference type="NCBI Taxonomy" id="2764187"/>
    <lineage>
        <taxon>Bacteria</taxon>
        <taxon>Pseudomonadati</taxon>
        <taxon>Pseudomonadota</taxon>
        <taxon>Betaproteobacteria</taxon>
        <taxon>Burkholderiales</taxon>
        <taxon>Comamonadaceae</taxon>
        <taxon>Ramlibacter</taxon>
    </lineage>
</organism>
<dbReference type="GO" id="GO:0005886">
    <property type="term" value="C:plasma membrane"/>
    <property type="evidence" value="ECO:0007669"/>
    <property type="project" value="UniProtKB-SubCell"/>
</dbReference>
<feature type="transmembrane region" description="Helical" evidence="6">
    <location>
        <begin position="218"/>
        <end position="239"/>
    </location>
</feature>
<dbReference type="Gene3D" id="1.20.1250.20">
    <property type="entry name" value="MFS general substrate transporter like domains"/>
    <property type="match status" value="1"/>
</dbReference>
<evidence type="ECO:0000256" key="4">
    <source>
        <dbReference type="ARBA" id="ARBA00022989"/>
    </source>
</evidence>
<sequence length="392" mass="39793">MRGRAPLRAIPASSSPLRLILLLALGHASFGGARLAISLQALQLHATPVMVGLLMSLLMLVPTFVAVPVGRWVDRTGWVMPTGLGLAGLVAGECVAAALPSLVGLGIASLLVGTAFTFAHVAVNNAIGHLAGAAGRTRAFGLMAVGFSLSALAGPMIAGVAIDAVGFRLAFALLALIPVGCSALLWRAPIVVRAAVEPSSGQPSRGVADLLRLPPLRAVLVVSAMVSAGWDLFTFLVPLHGARSGLSATAIGIVAGGFGVGSAVVRVALPWIMRRVPEWRLIGSALVLAGIGYFAFPFCTTVGTMLPLAVALGAVLGCGQPVVMSLLHVTAPPERTGEAVGLRAAITSLGQTLLPLAFGAFGTAVGMLPLFWAAAALLGFGGGYAARRRSVH</sequence>
<dbReference type="AlphaFoldDB" id="A0A923MSB6"/>
<name>A0A923MSB6_9BURK</name>
<comment type="subcellular location">
    <subcellularLocation>
        <location evidence="1">Cell membrane</location>
        <topology evidence="1">Multi-pass membrane protein</topology>
    </subcellularLocation>
</comment>
<feature type="transmembrane region" description="Helical" evidence="6">
    <location>
        <begin position="281"/>
        <end position="298"/>
    </location>
</feature>
<feature type="transmembrane region" description="Helical" evidence="6">
    <location>
        <begin position="105"/>
        <end position="127"/>
    </location>
</feature>
<protein>
    <submittedName>
        <fullName evidence="8">MFS transporter</fullName>
    </submittedName>
</protein>
<comment type="caution">
    <text evidence="8">The sequence shown here is derived from an EMBL/GenBank/DDBJ whole genome shotgun (WGS) entry which is preliminary data.</text>
</comment>
<feature type="domain" description="Major facilitator superfamily (MFS) profile" evidence="7">
    <location>
        <begin position="1"/>
        <end position="392"/>
    </location>
</feature>
<keyword evidence="4 6" id="KW-1133">Transmembrane helix</keyword>
<feature type="transmembrane region" description="Helical" evidence="6">
    <location>
        <begin position="245"/>
        <end position="269"/>
    </location>
</feature>
<evidence type="ECO:0000256" key="5">
    <source>
        <dbReference type="ARBA" id="ARBA00023136"/>
    </source>
</evidence>
<feature type="transmembrane region" description="Helical" evidence="6">
    <location>
        <begin position="167"/>
        <end position="186"/>
    </location>
</feature>
<evidence type="ECO:0000259" key="7">
    <source>
        <dbReference type="PROSITE" id="PS50850"/>
    </source>
</evidence>
<dbReference type="PROSITE" id="PS50850">
    <property type="entry name" value="MFS"/>
    <property type="match status" value="1"/>
</dbReference>
<evidence type="ECO:0000313" key="8">
    <source>
        <dbReference type="EMBL" id="MBC5783689.1"/>
    </source>
</evidence>
<dbReference type="PANTHER" id="PTHR43124:SF3">
    <property type="entry name" value="CHLORAMPHENICOL EFFLUX PUMP RV0191"/>
    <property type="match status" value="1"/>
</dbReference>
<evidence type="ECO:0000256" key="6">
    <source>
        <dbReference type="SAM" id="Phobius"/>
    </source>
</evidence>
<dbReference type="Proteomes" id="UP000608513">
    <property type="component" value="Unassembled WGS sequence"/>
</dbReference>
<keyword evidence="2" id="KW-1003">Cell membrane</keyword>
<keyword evidence="3 6" id="KW-0812">Transmembrane</keyword>
<dbReference type="InterPro" id="IPR001958">
    <property type="entry name" value="Tet-R_TetA/multi-R_MdtG-like"/>
</dbReference>
<evidence type="ECO:0000256" key="2">
    <source>
        <dbReference type="ARBA" id="ARBA00022475"/>
    </source>
</evidence>
<keyword evidence="5 6" id="KW-0472">Membrane</keyword>
<feature type="transmembrane region" description="Helical" evidence="6">
    <location>
        <begin position="48"/>
        <end position="67"/>
    </location>
</feature>
<dbReference type="PANTHER" id="PTHR43124">
    <property type="entry name" value="PURINE EFFLUX PUMP PBUE"/>
    <property type="match status" value="1"/>
</dbReference>
<keyword evidence="9" id="KW-1185">Reference proteome</keyword>